<dbReference type="PANTHER" id="PTHR21666:SF263">
    <property type="entry name" value="MUREIN HYDROLASE ACTIVATOR NLPD"/>
    <property type="match status" value="1"/>
</dbReference>
<dbReference type="EMBL" id="MPRL01000013">
    <property type="protein sequence ID" value="OOZ41208.1"/>
    <property type="molecule type" value="Genomic_DNA"/>
</dbReference>
<feature type="region of interest" description="Disordered" evidence="2">
    <location>
        <begin position="130"/>
        <end position="149"/>
    </location>
</feature>
<feature type="compositionally biased region" description="Low complexity" evidence="2">
    <location>
        <begin position="92"/>
        <end position="103"/>
    </location>
</feature>
<reference evidence="5 6" key="1">
    <citation type="submission" date="2016-11" db="EMBL/GenBank/DDBJ databases">
        <title>Mixed transmission modes and dynamic genome evolution in an obligate animal-bacterial symbiosis.</title>
        <authorList>
            <person name="Russell S.L."/>
            <person name="Corbett-Detig R.B."/>
            <person name="Cavanaugh C.M."/>
        </authorList>
    </citation>
    <scope>NUCLEOTIDE SEQUENCE [LARGE SCALE GENOMIC DNA]</scope>
    <source>
        <strain evidence="5">Sveles-Q1</strain>
    </source>
</reference>
<feature type="signal peptide" evidence="3">
    <location>
        <begin position="1"/>
        <end position="19"/>
    </location>
</feature>
<dbReference type="OrthoDB" id="9795421at2"/>
<dbReference type="Gene3D" id="2.70.70.10">
    <property type="entry name" value="Glucose Permease (Domain IIA)"/>
    <property type="match status" value="1"/>
</dbReference>
<feature type="compositionally biased region" description="Basic residues" evidence="2">
    <location>
        <begin position="104"/>
        <end position="120"/>
    </location>
</feature>
<dbReference type="Pfam" id="PF01476">
    <property type="entry name" value="LysM"/>
    <property type="match status" value="1"/>
</dbReference>
<protein>
    <recommendedName>
        <fullName evidence="4">LysM domain-containing protein</fullName>
    </recommendedName>
</protein>
<dbReference type="PANTHER" id="PTHR21666">
    <property type="entry name" value="PEPTIDASE-RELATED"/>
    <property type="match status" value="1"/>
</dbReference>
<dbReference type="CDD" id="cd00118">
    <property type="entry name" value="LysM"/>
    <property type="match status" value="1"/>
</dbReference>
<dbReference type="GO" id="GO:0032153">
    <property type="term" value="C:cell division site"/>
    <property type="evidence" value="ECO:0007669"/>
    <property type="project" value="TreeGrafter"/>
</dbReference>
<dbReference type="InterPro" id="IPR016047">
    <property type="entry name" value="M23ase_b-sheet_dom"/>
</dbReference>
<feature type="compositionally biased region" description="Basic residues" evidence="2">
    <location>
        <begin position="130"/>
        <end position="142"/>
    </location>
</feature>
<dbReference type="PROSITE" id="PS51257">
    <property type="entry name" value="PROKAR_LIPOPROTEIN"/>
    <property type="match status" value="1"/>
</dbReference>
<dbReference type="RefSeq" id="WP_135622043.1">
    <property type="nucleotide sequence ID" value="NZ_MPRL01000013.1"/>
</dbReference>
<keyword evidence="6" id="KW-1185">Reference proteome</keyword>
<feature type="domain" description="LysM" evidence="4">
    <location>
        <begin position="41"/>
        <end position="85"/>
    </location>
</feature>
<dbReference type="GO" id="GO:0009279">
    <property type="term" value="C:cell outer membrane"/>
    <property type="evidence" value="ECO:0007669"/>
    <property type="project" value="TreeGrafter"/>
</dbReference>
<evidence type="ECO:0000259" key="4">
    <source>
        <dbReference type="PROSITE" id="PS51782"/>
    </source>
</evidence>
<evidence type="ECO:0000313" key="6">
    <source>
        <dbReference type="Proteomes" id="UP000191110"/>
    </source>
</evidence>
<dbReference type="SUPFAM" id="SSF51261">
    <property type="entry name" value="Duplicated hybrid motif"/>
    <property type="match status" value="1"/>
</dbReference>
<evidence type="ECO:0000256" key="1">
    <source>
        <dbReference type="ARBA" id="ARBA00038420"/>
    </source>
</evidence>
<evidence type="ECO:0000256" key="2">
    <source>
        <dbReference type="SAM" id="MobiDB-lite"/>
    </source>
</evidence>
<evidence type="ECO:0000256" key="3">
    <source>
        <dbReference type="SAM" id="SignalP"/>
    </source>
</evidence>
<accession>A0A1T2L7X5</accession>
<dbReference type="GO" id="GO:0004222">
    <property type="term" value="F:metalloendopeptidase activity"/>
    <property type="evidence" value="ECO:0007669"/>
    <property type="project" value="TreeGrafter"/>
</dbReference>
<dbReference type="AlphaFoldDB" id="A0A1T2L7X5"/>
<proteinExistence type="inferred from homology"/>
<dbReference type="InterPro" id="IPR036779">
    <property type="entry name" value="LysM_dom_sf"/>
</dbReference>
<keyword evidence="3" id="KW-0732">Signal</keyword>
<evidence type="ECO:0000313" key="5">
    <source>
        <dbReference type="EMBL" id="OOZ41208.1"/>
    </source>
</evidence>
<feature type="region of interest" description="Disordered" evidence="2">
    <location>
        <begin position="89"/>
        <end position="120"/>
    </location>
</feature>
<dbReference type="InterPro" id="IPR011055">
    <property type="entry name" value="Dup_hybrid_motif"/>
</dbReference>
<dbReference type="Proteomes" id="UP000191110">
    <property type="component" value="Unassembled WGS sequence"/>
</dbReference>
<dbReference type="SMART" id="SM00257">
    <property type="entry name" value="LysM"/>
    <property type="match status" value="1"/>
</dbReference>
<feature type="chain" id="PRO_5012684751" description="LysM domain-containing protein" evidence="3">
    <location>
        <begin position="20"/>
        <end position="273"/>
    </location>
</feature>
<sequence length="273" mass="30143">MSRWLIKTTLIAALMLLQACSGRGELAPVREQGDKPRYQPGTHVVSKGETLYSIAWIYGLDHQTLASRNGIKPPYKIFVDQRISLKRSIATKPAAAKPKSSASKPKRPVTKKSTAKKPIVKKPVAVKKPATKRASVVKKPTRKSYNSNKKVKWHWPHKGRVVSRYSSKAVGKKGISIAGKYGNSVLSAADGKVVYSGNGLKGYGNLIIIKHSKSYLSAYAFNRKLLVKEGQNVRVGQRIAEMGRKGKAAPALYFEIRRNGKPINPQYVLPKSR</sequence>
<organism evidence="5 6">
    <name type="scientific">Solemya pervernicosa gill symbiont</name>
    <dbReference type="NCBI Taxonomy" id="642797"/>
    <lineage>
        <taxon>Bacteria</taxon>
        <taxon>Pseudomonadati</taxon>
        <taxon>Pseudomonadota</taxon>
        <taxon>Gammaproteobacteria</taxon>
        <taxon>sulfur-oxidizing symbionts</taxon>
    </lineage>
</organism>
<dbReference type="InterPro" id="IPR018392">
    <property type="entry name" value="LysM"/>
</dbReference>
<comment type="similarity">
    <text evidence="1">Belongs to the E.coli NlpD/Haemophilus LppB family.</text>
</comment>
<name>A0A1T2L7X5_9GAMM</name>
<dbReference type="PROSITE" id="PS51782">
    <property type="entry name" value="LYSM"/>
    <property type="match status" value="1"/>
</dbReference>
<dbReference type="InterPro" id="IPR050570">
    <property type="entry name" value="Cell_wall_metabolism_enzyme"/>
</dbReference>
<dbReference type="CDD" id="cd12797">
    <property type="entry name" value="M23_peptidase"/>
    <property type="match status" value="1"/>
</dbReference>
<dbReference type="Pfam" id="PF01551">
    <property type="entry name" value="Peptidase_M23"/>
    <property type="match status" value="1"/>
</dbReference>
<dbReference type="Gene3D" id="3.10.350.10">
    <property type="entry name" value="LysM domain"/>
    <property type="match status" value="1"/>
</dbReference>
<comment type="caution">
    <text evidence="5">The sequence shown here is derived from an EMBL/GenBank/DDBJ whole genome shotgun (WGS) entry which is preliminary data.</text>
</comment>
<gene>
    <name evidence="5" type="ORF">BOW53_04910</name>
</gene>